<reference evidence="4" key="1">
    <citation type="journal article" date="2017" name="Plant J.">
        <title>The pomegranate (Punica granatum L.) genome and the genomics of punicalagin biosynthesis.</title>
        <authorList>
            <person name="Qin G."/>
            <person name="Xu C."/>
            <person name="Ming R."/>
            <person name="Tang H."/>
            <person name="Guyot R."/>
            <person name="Kramer E.M."/>
            <person name="Hu Y."/>
            <person name="Yi X."/>
            <person name="Qi Y."/>
            <person name="Xu X."/>
            <person name="Gao Z."/>
            <person name="Pan H."/>
            <person name="Jian J."/>
            <person name="Tian Y."/>
            <person name="Yue Z."/>
            <person name="Xu Y."/>
        </authorList>
    </citation>
    <scope>NUCLEOTIDE SEQUENCE [LARGE SCALE GENOMIC DNA]</scope>
    <source>
        <strain evidence="4">cv. Dabenzi</strain>
    </source>
</reference>
<comment type="caution">
    <text evidence="2">The sequence shown here is derived from an EMBL/GenBank/DDBJ whole genome shotgun (WGS) entry which is preliminary data.</text>
</comment>
<dbReference type="EMBL" id="MTKT01001932">
    <property type="protein sequence ID" value="OWM83270.1"/>
    <property type="molecule type" value="Genomic_DNA"/>
</dbReference>
<accession>A0A218XEV1</accession>
<feature type="compositionally biased region" description="Basic and acidic residues" evidence="1">
    <location>
        <begin position="1"/>
        <end position="28"/>
    </location>
</feature>
<feature type="region of interest" description="Disordered" evidence="1">
    <location>
        <begin position="1"/>
        <end position="81"/>
    </location>
</feature>
<reference evidence="2" key="2">
    <citation type="submission" date="2017-06" db="EMBL/GenBank/DDBJ databases">
        <title>The pomegranate genome and the genomics of punicalagin biosynthesis.</title>
        <authorList>
            <person name="Xu C."/>
        </authorList>
    </citation>
    <scope>NUCLEOTIDE SEQUENCE [LARGE SCALE GENOMIC DNA]</scope>
    <source>
        <tissue evidence="2">Fresh leaf</tissue>
    </source>
</reference>
<dbReference type="Proteomes" id="UP000233551">
    <property type="component" value="Unassembled WGS sequence"/>
</dbReference>
<evidence type="ECO:0000313" key="2">
    <source>
        <dbReference type="EMBL" id="OWM83270.1"/>
    </source>
</evidence>
<evidence type="ECO:0000313" key="3">
    <source>
        <dbReference type="EMBL" id="PKH94090.1"/>
    </source>
</evidence>
<name>A0A218XEV1_PUNGR</name>
<keyword evidence="5" id="KW-1185">Reference proteome</keyword>
<proteinExistence type="predicted"/>
<evidence type="ECO:0000313" key="5">
    <source>
        <dbReference type="Proteomes" id="UP000233551"/>
    </source>
</evidence>
<dbReference type="Proteomes" id="UP000197138">
    <property type="component" value="Unassembled WGS sequence"/>
</dbReference>
<protein>
    <submittedName>
        <fullName evidence="2">Uncharacterized protein</fullName>
    </submittedName>
</protein>
<gene>
    <name evidence="2" type="ORF">CDL15_Pgr012751</name>
    <name evidence="3" type="ORF">CRG98_049768</name>
</gene>
<dbReference type="EMBL" id="PGOL01042687">
    <property type="protein sequence ID" value="PKH94090.1"/>
    <property type="molecule type" value="Genomic_DNA"/>
</dbReference>
<organism evidence="2 4">
    <name type="scientific">Punica granatum</name>
    <name type="common">Pomegranate</name>
    <dbReference type="NCBI Taxonomy" id="22663"/>
    <lineage>
        <taxon>Eukaryota</taxon>
        <taxon>Viridiplantae</taxon>
        <taxon>Streptophyta</taxon>
        <taxon>Embryophyta</taxon>
        <taxon>Tracheophyta</taxon>
        <taxon>Spermatophyta</taxon>
        <taxon>Magnoliopsida</taxon>
        <taxon>eudicotyledons</taxon>
        <taxon>Gunneridae</taxon>
        <taxon>Pentapetalae</taxon>
        <taxon>rosids</taxon>
        <taxon>malvids</taxon>
        <taxon>Myrtales</taxon>
        <taxon>Lythraceae</taxon>
        <taxon>Punica</taxon>
    </lineage>
</organism>
<dbReference type="AlphaFoldDB" id="A0A218XEV1"/>
<evidence type="ECO:0000313" key="4">
    <source>
        <dbReference type="Proteomes" id="UP000197138"/>
    </source>
</evidence>
<reference evidence="3 5" key="3">
    <citation type="submission" date="2017-11" db="EMBL/GenBank/DDBJ databases">
        <title>De-novo sequencing of pomegranate (Punica granatum L.) genome.</title>
        <authorList>
            <person name="Akparov Z."/>
            <person name="Amiraslanov A."/>
            <person name="Hajiyeva S."/>
            <person name="Abbasov M."/>
            <person name="Kaur K."/>
            <person name="Hamwieh A."/>
            <person name="Solovyev V."/>
            <person name="Salamov A."/>
            <person name="Braich B."/>
            <person name="Kosarev P."/>
            <person name="Mahmoud A."/>
            <person name="Hajiyev E."/>
            <person name="Babayeva S."/>
            <person name="Izzatullayeva V."/>
            <person name="Mammadov A."/>
            <person name="Mammadov A."/>
            <person name="Sharifova S."/>
            <person name="Ojaghi J."/>
            <person name="Eynullazada K."/>
            <person name="Bayramov B."/>
            <person name="Abdulazimova A."/>
            <person name="Shahmuradov I."/>
        </authorList>
    </citation>
    <scope>NUCLEOTIDE SEQUENCE [LARGE SCALE GENOMIC DNA]</scope>
    <source>
        <strain evidence="3">AG2017</strain>
        <strain evidence="5">cv. AG2017</strain>
        <tissue evidence="3">Leaf</tissue>
    </source>
</reference>
<evidence type="ECO:0000256" key="1">
    <source>
        <dbReference type="SAM" id="MobiDB-lite"/>
    </source>
</evidence>
<sequence>MIELEEKRESGLRDGARPEANSERDPKVACELGARKSRGRGGPEGVERWEEATGSAGNCGCPGTRGFVSEKERPSSEGTNV</sequence>